<reference evidence="1" key="1">
    <citation type="submission" date="2018-05" db="EMBL/GenBank/DDBJ databases">
        <authorList>
            <person name="Lanie J.A."/>
            <person name="Ng W.-L."/>
            <person name="Kazmierczak K.M."/>
            <person name="Andrzejewski T.M."/>
            <person name="Davidsen T.M."/>
            <person name="Wayne K.J."/>
            <person name="Tettelin H."/>
            <person name="Glass J.I."/>
            <person name="Rusch D."/>
            <person name="Podicherti R."/>
            <person name="Tsui H.-C.T."/>
            <person name="Winkler M.E."/>
        </authorList>
    </citation>
    <scope>NUCLEOTIDE SEQUENCE</scope>
    <source>
        <strain evidence="1">ZC4RG45</strain>
    </source>
</reference>
<gene>
    <name evidence="1" type="ORF">DIU77_11995</name>
</gene>
<evidence type="ECO:0000313" key="1">
    <source>
        <dbReference type="EMBL" id="PZM95689.1"/>
    </source>
</evidence>
<dbReference type="EMBL" id="QGUI01000453">
    <property type="protein sequence ID" value="PZM95689.1"/>
    <property type="molecule type" value="Genomic_DNA"/>
</dbReference>
<accession>A0A2W4L458</accession>
<comment type="caution">
    <text evidence="1">The sequence shown here is derived from an EMBL/GenBank/DDBJ whole genome shotgun (WGS) entry which is preliminary data.</text>
</comment>
<organism evidence="1">
    <name type="scientific">Thermocrispum agreste</name>
    <dbReference type="NCBI Taxonomy" id="37925"/>
    <lineage>
        <taxon>Bacteria</taxon>
        <taxon>Bacillati</taxon>
        <taxon>Actinomycetota</taxon>
        <taxon>Actinomycetes</taxon>
        <taxon>Pseudonocardiales</taxon>
        <taxon>Pseudonocardiaceae</taxon>
        <taxon>Thermocrispum</taxon>
    </lineage>
</organism>
<protein>
    <recommendedName>
        <fullName evidence="2">WXG100 family type VII secretion target</fullName>
    </recommendedName>
</protein>
<dbReference type="InterPro" id="IPR022536">
    <property type="entry name" value="EspC"/>
</dbReference>
<evidence type="ECO:0008006" key="2">
    <source>
        <dbReference type="Google" id="ProtNLM"/>
    </source>
</evidence>
<dbReference type="GO" id="GO:0009306">
    <property type="term" value="P:protein secretion"/>
    <property type="evidence" value="ECO:0007669"/>
    <property type="project" value="InterPro"/>
</dbReference>
<dbReference type="AlphaFoldDB" id="A0A2W4L458"/>
<sequence>MGSGVKVDIPALQTYAKNLSYYTSEADKFGALIDQADVSNEAWGIIGSHYKEQYTSKLAELRDLLGVMKEGVEALADKITTAANVYQGMEDDTSMTFGRFEAKIDGPREGGKR</sequence>
<dbReference type="STRING" id="1111738.GCA_000427905_01459"/>
<dbReference type="Pfam" id="PF10824">
    <property type="entry name" value="T7SS_ESX_EspC"/>
    <property type="match status" value="1"/>
</dbReference>
<name>A0A2W4L458_9PSEU</name>
<proteinExistence type="predicted"/>